<dbReference type="InterPro" id="IPR008868">
    <property type="entry name" value="TniB"/>
</dbReference>
<evidence type="ECO:0000313" key="3">
    <source>
        <dbReference type="Proteomes" id="UP000284476"/>
    </source>
</evidence>
<protein>
    <submittedName>
        <fullName evidence="2">AAA family ATPase</fullName>
    </submittedName>
</protein>
<comment type="caution">
    <text evidence="2">The sequence shown here is derived from an EMBL/GenBank/DDBJ whole genome shotgun (WGS) entry which is preliminary data.</text>
</comment>
<dbReference type="PANTHER" id="PTHR35894">
    <property type="entry name" value="GENERAL SECRETION PATHWAY PROTEIN A-RELATED"/>
    <property type="match status" value="1"/>
</dbReference>
<accession>A0A443JHU8</accession>
<reference evidence="2 3" key="2">
    <citation type="submission" date="2019-01" db="EMBL/GenBank/DDBJ databases">
        <authorList>
            <person name="Li Y."/>
        </authorList>
    </citation>
    <scope>NUCLEOTIDE SEQUENCE [LARGE SCALE GENOMIC DNA]</scope>
    <source>
        <strain evidence="2 3">SK2B-1</strain>
    </source>
</reference>
<evidence type="ECO:0000256" key="1">
    <source>
        <dbReference type="SAM" id="MobiDB-lite"/>
    </source>
</evidence>
<feature type="region of interest" description="Disordered" evidence="1">
    <location>
        <begin position="1"/>
        <end position="33"/>
    </location>
</feature>
<dbReference type="EMBL" id="SAUZ01000013">
    <property type="protein sequence ID" value="RWR20102.1"/>
    <property type="molecule type" value="Genomic_DNA"/>
</dbReference>
<dbReference type="AlphaFoldDB" id="A0A443JHU8"/>
<dbReference type="Proteomes" id="UP000284476">
    <property type="component" value="Unassembled WGS sequence"/>
</dbReference>
<gene>
    <name evidence="2" type="ORF">D2T30_11715</name>
</gene>
<dbReference type="PANTHER" id="PTHR35894:SF1">
    <property type="entry name" value="PHOSPHORIBULOKINASE _ URIDINE KINASE FAMILY"/>
    <property type="match status" value="1"/>
</dbReference>
<dbReference type="Pfam" id="PF05621">
    <property type="entry name" value="TniB"/>
    <property type="match status" value="1"/>
</dbReference>
<dbReference type="InterPro" id="IPR052026">
    <property type="entry name" value="ExeA_AAA_ATPase_DNA-bind"/>
</dbReference>
<proteinExistence type="predicted"/>
<dbReference type="SUPFAM" id="SSF52540">
    <property type="entry name" value="P-loop containing nucleoside triphosphate hydrolases"/>
    <property type="match status" value="1"/>
</dbReference>
<name>A0A443JHU8_9RHOB</name>
<feature type="compositionally biased region" description="Basic residues" evidence="1">
    <location>
        <begin position="10"/>
        <end position="21"/>
    </location>
</feature>
<dbReference type="InterPro" id="IPR027417">
    <property type="entry name" value="P-loop_NTPase"/>
</dbReference>
<sequence>MTAILGQNPKKIRRRSLRRPPHPLPKSMQVNGGSMMSNTVPAAARPDVQDIDLALARLRARFFAHRHYRDLQESFTTLLNRRRADLKLGSQNEARGIAIIGDSGSGKTMAVRRLLATYPDLQTVRPGIQRADAVSLSLPSPASVKFVGLACLNVLGYPLRRDRTTAIIWALVHSNLRLRQTLVLHFDEAQDFYINQNAREMQSMINTLKALMQNPDWPVSIVLSGMPQLRNLINMDPQLARRFTPVQFTKFDPALDITPIVKMVTGYAEAAGLEVGPNLKDKSFVRRLIYAGDGEFGLTVELLRFAVESALRTGRSAIDLSCFVQGFALRSGCAPDFNPFLREDSTTINPRLLLLGRTTEEDHPAPISKGRRK</sequence>
<organism evidence="2 3">
    <name type="scientific">Paenirhodobacter populi</name>
    <dbReference type="NCBI Taxonomy" id="2306993"/>
    <lineage>
        <taxon>Bacteria</taxon>
        <taxon>Pseudomonadati</taxon>
        <taxon>Pseudomonadota</taxon>
        <taxon>Alphaproteobacteria</taxon>
        <taxon>Rhodobacterales</taxon>
        <taxon>Rhodobacter group</taxon>
        <taxon>Paenirhodobacter</taxon>
    </lineage>
</organism>
<reference evidence="2 3" key="1">
    <citation type="submission" date="2019-01" db="EMBL/GenBank/DDBJ databases">
        <title>Sinorhodobacter populi sp. nov. isolated from the symptomatic bark tissue of Populus euramericana canker.</title>
        <authorList>
            <person name="Xu G."/>
        </authorList>
    </citation>
    <scope>NUCLEOTIDE SEQUENCE [LARGE SCALE GENOMIC DNA]</scope>
    <source>
        <strain evidence="2 3">SK2B-1</strain>
    </source>
</reference>
<evidence type="ECO:0000313" key="2">
    <source>
        <dbReference type="EMBL" id="RWR20102.1"/>
    </source>
</evidence>
<dbReference type="Gene3D" id="3.40.50.300">
    <property type="entry name" value="P-loop containing nucleotide triphosphate hydrolases"/>
    <property type="match status" value="1"/>
</dbReference>